<dbReference type="InterPro" id="IPR033126">
    <property type="entry name" value="Glyco_hydro_9_Asp/Glu_AS"/>
</dbReference>
<dbReference type="Gene3D" id="1.50.10.10">
    <property type="match status" value="1"/>
</dbReference>
<evidence type="ECO:0000256" key="7">
    <source>
        <dbReference type="ARBA" id="ARBA00023326"/>
    </source>
</evidence>
<dbReference type="OrthoDB" id="10257085at2759"/>
<name>A0A1U8E6G6_CAPAN</name>
<dbReference type="PROSITE" id="PS00592">
    <property type="entry name" value="GH9_2"/>
    <property type="match status" value="1"/>
</dbReference>
<keyword evidence="11" id="KW-1133">Transmembrane helix</keyword>
<dbReference type="FunFam" id="1.50.10.10:FF:000020">
    <property type="entry name" value="Endoglucanase"/>
    <property type="match status" value="1"/>
</dbReference>
<dbReference type="InterPro" id="IPR012341">
    <property type="entry name" value="6hp_glycosidase-like_sf"/>
</dbReference>
<comment type="catalytic activity">
    <reaction evidence="1 10">
        <text>Endohydrolysis of (1-&gt;4)-beta-D-glucosidic linkages in cellulose, lichenin and cereal beta-D-glucans.</text>
        <dbReference type="EC" id="3.2.1.4"/>
    </reaction>
</comment>
<dbReference type="InterPro" id="IPR001701">
    <property type="entry name" value="Glyco_hydro_9"/>
</dbReference>
<evidence type="ECO:0000256" key="4">
    <source>
        <dbReference type="ARBA" id="ARBA00023001"/>
    </source>
</evidence>
<reference evidence="13 14" key="1">
    <citation type="journal article" date="2014" name="Nat. Genet.">
        <title>Genome sequence of the hot pepper provides insights into the evolution of pungency in Capsicum species.</title>
        <authorList>
            <person name="Kim S."/>
            <person name="Park M."/>
            <person name="Yeom S.I."/>
            <person name="Kim Y.M."/>
            <person name="Lee J.M."/>
            <person name="Lee H.A."/>
            <person name="Seo E."/>
            <person name="Choi J."/>
            <person name="Cheong K."/>
            <person name="Kim K.T."/>
            <person name="Jung K."/>
            <person name="Lee G.W."/>
            <person name="Oh S.K."/>
            <person name="Bae C."/>
            <person name="Kim S.B."/>
            <person name="Lee H.Y."/>
            <person name="Kim S.Y."/>
            <person name="Kim M.S."/>
            <person name="Kang B.C."/>
            <person name="Jo Y.D."/>
            <person name="Yang H.B."/>
            <person name="Jeong H.J."/>
            <person name="Kang W.H."/>
            <person name="Kwon J.K."/>
            <person name="Shin C."/>
            <person name="Lim J.Y."/>
            <person name="Park J.H."/>
            <person name="Huh J.H."/>
            <person name="Kim J.S."/>
            <person name="Kim B.D."/>
            <person name="Cohen O."/>
            <person name="Paran I."/>
            <person name="Suh M.C."/>
            <person name="Lee S.B."/>
            <person name="Kim Y.K."/>
            <person name="Shin Y."/>
            <person name="Noh S.J."/>
            <person name="Park J."/>
            <person name="Seo Y.S."/>
            <person name="Kwon S.Y."/>
            <person name="Kim H.A."/>
            <person name="Park J.M."/>
            <person name="Kim H.J."/>
            <person name="Choi S.B."/>
            <person name="Bosland P.W."/>
            <person name="Reeves G."/>
            <person name="Jo S.H."/>
            <person name="Lee B.W."/>
            <person name="Cho H.T."/>
            <person name="Choi H.S."/>
            <person name="Lee M.S."/>
            <person name="Yu Y."/>
            <person name="Do Choi Y."/>
            <person name="Park B.S."/>
            <person name="van Deynze A."/>
            <person name="Ashrafi H."/>
            <person name="Hill T."/>
            <person name="Kim W.T."/>
            <person name="Pai H.S."/>
            <person name="Ahn H.K."/>
            <person name="Yeam I."/>
            <person name="Giovannoni J.J."/>
            <person name="Rose J.K."/>
            <person name="Sorensen I."/>
            <person name="Lee S.J."/>
            <person name="Kim R.W."/>
            <person name="Choi I.Y."/>
            <person name="Choi B.S."/>
            <person name="Lim J.S."/>
            <person name="Lee Y.H."/>
            <person name="Choi D."/>
        </authorList>
    </citation>
    <scope>NUCLEOTIDE SEQUENCE [LARGE SCALE GENOMIC DNA]</scope>
    <source>
        <strain evidence="14">cv. CM334</strain>
    </source>
</reference>
<dbReference type="Gramene" id="PHT62213">
    <property type="protein sequence ID" value="PHT62213"/>
    <property type="gene ID" value="T459_33952"/>
</dbReference>
<dbReference type="PANTHER" id="PTHR22298">
    <property type="entry name" value="ENDO-1,4-BETA-GLUCANASE"/>
    <property type="match status" value="1"/>
</dbReference>
<comment type="similarity">
    <text evidence="2 8 10">Belongs to the glycosyl hydrolase 9 (cellulase E) family.</text>
</comment>
<organism evidence="13 14">
    <name type="scientific">Capsicum annuum</name>
    <name type="common">Capsicum pepper</name>
    <dbReference type="NCBI Taxonomy" id="4072"/>
    <lineage>
        <taxon>Eukaryota</taxon>
        <taxon>Viridiplantae</taxon>
        <taxon>Streptophyta</taxon>
        <taxon>Embryophyta</taxon>
        <taxon>Tracheophyta</taxon>
        <taxon>Spermatophyta</taxon>
        <taxon>Magnoliopsida</taxon>
        <taxon>eudicotyledons</taxon>
        <taxon>Gunneridae</taxon>
        <taxon>Pentapetalae</taxon>
        <taxon>asterids</taxon>
        <taxon>lamiids</taxon>
        <taxon>Solanales</taxon>
        <taxon>Solanaceae</taxon>
        <taxon>Solanoideae</taxon>
        <taxon>Capsiceae</taxon>
        <taxon>Capsicum</taxon>
    </lineage>
</organism>
<evidence type="ECO:0000256" key="6">
    <source>
        <dbReference type="ARBA" id="ARBA00023295"/>
    </source>
</evidence>
<keyword evidence="5 8" id="KW-0119">Carbohydrate metabolism</keyword>
<evidence type="ECO:0000256" key="5">
    <source>
        <dbReference type="ARBA" id="ARBA00023277"/>
    </source>
</evidence>
<feature type="domain" description="Glycoside hydrolase family 9" evidence="12">
    <location>
        <begin position="111"/>
        <end position="582"/>
    </location>
</feature>
<dbReference type="PROSITE" id="PS00698">
    <property type="entry name" value="GH9_3"/>
    <property type="match status" value="1"/>
</dbReference>
<evidence type="ECO:0000313" key="13">
    <source>
        <dbReference type="EMBL" id="PHT62213.1"/>
    </source>
</evidence>
<accession>A0A1U8E6G6</accession>
<dbReference type="GO" id="GO:0030245">
    <property type="term" value="P:cellulose catabolic process"/>
    <property type="evidence" value="ECO:0007669"/>
    <property type="project" value="UniProtKB-KW"/>
</dbReference>
<dbReference type="GO" id="GO:0008810">
    <property type="term" value="F:cellulase activity"/>
    <property type="evidence" value="ECO:0007669"/>
    <property type="project" value="UniProtKB-EC"/>
</dbReference>
<feature type="active site" evidence="9">
    <location>
        <position position="569"/>
    </location>
</feature>
<keyword evidence="14" id="KW-1185">Reference proteome</keyword>
<dbReference type="EMBL" id="AYRZ02000091">
    <property type="protein sequence ID" value="PHT62213.1"/>
    <property type="molecule type" value="Genomic_DNA"/>
</dbReference>
<dbReference type="SUPFAM" id="SSF48208">
    <property type="entry name" value="Six-hairpin glycosidases"/>
    <property type="match status" value="1"/>
</dbReference>
<dbReference type="KEGG" id="cann:107839778"/>
<evidence type="ECO:0000256" key="3">
    <source>
        <dbReference type="ARBA" id="ARBA00022801"/>
    </source>
</evidence>
<protein>
    <recommendedName>
        <fullName evidence="10">Endoglucanase</fullName>
        <ecNumber evidence="10">3.2.1.4</ecNumber>
    </recommendedName>
</protein>
<dbReference type="OMA" id="GPLEICP"/>
<keyword evidence="11" id="KW-0472">Membrane</keyword>
<evidence type="ECO:0000256" key="8">
    <source>
        <dbReference type="PROSITE-ProRule" id="PRU10059"/>
    </source>
</evidence>
<evidence type="ECO:0000259" key="12">
    <source>
        <dbReference type="Pfam" id="PF00759"/>
    </source>
</evidence>
<keyword evidence="3 8" id="KW-0378">Hydrolase</keyword>
<keyword evidence="11" id="KW-0812">Transmembrane</keyword>
<evidence type="ECO:0000313" key="14">
    <source>
        <dbReference type="Proteomes" id="UP000222542"/>
    </source>
</evidence>
<dbReference type="EC" id="3.2.1.4" evidence="10"/>
<dbReference type="InterPro" id="IPR018221">
    <property type="entry name" value="Glyco_hydro_9_His_AS"/>
</dbReference>
<sequence length="618" mass="68613">MSMYGRDPWGGPLEIHAADSATDDDRSRNLQDFDRAAISRSLDETQQSWLLGPTEQKKKKYVDLGCIIVSRKIFKWTVGCIIAAAVLAGFITMIVKLAPRHKHHNPPPDNYTLALRKALMFFNAQKSGKLPKHNNVSWRGNSCLQDGKSDDSTMFKNLVGGYYDAGDAIKFNFPQSFALTMLSWSVIEYSAKYEAAGELTHVKDIIKWGTDYLLKTFNSSADTIDRIAAQVGKGDTSGGPEPNDHYCWVRPEDIDYTRPVTECHSCSDLAAEMAAALASASIVFKDNKAYSQKLVHGARTLFKFSRDQRGRYSVGNDAATFYNSTGYWDEFIWGASWLYYATGNSSYLQLATTPGLAKHAGAFWGGPDYGVLSWDNKLTGAQVLLSRMRLFLSPGYPYEEILRTFHNQTSIIMCSFLPIFTSFNRTKGGLIQLNHGRPQPLQYVVNAAFLATLFSDYLAAADTPGWYCGPNFYSTDVLRKFAETQIDYILGKNPRKMSYVVGFGNHYPKRVHHRGASIPKNKVKYNCKGGWKLRDSPKANPNTIVGAMVAGPDKHDGFHDVRSNYNYTEPTLAGNAGLVAALVALSGDRDIGIDKNTLFSAVPPMFPTPPPPPAPWKP</sequence>
<comment type="caution">
    <text evidence="13">The sequence shown here is derived from an EMBL/GenBank/DDBJ whole genome shotgun (WGS) entry which is preliminary data.</text>
</comment>
<evidence type="ECO:0000256" key="11">
    <source>
        <dbReference type="SAM" id="Phobius"/>
    </source>
</evidence>
<evidence type="ECO:0000256" key="1">
    <source>
        <dbReference type="ARBA" id="ARBA00000966"/>
    </source>
</evidence>
<feature type="transmembrane region" description="Helical" evidence="11">
    <location>
        <begin position="73"/>
        <end position="95"/>
    </location>
</feature>
<feature type="active site" evidence="9">
    <location>
        <position position="560"/>
    </location>
</feature>
<keyword evidence="6 8" id="KW-0326">Glycosidase</keyword>
<dbReference type="AlphaFoldDB" id="A0A1U8E6G6"/>
<evidence type="ECO:0000256" key="9">
    <source>
        <dbReference type="PROSITE-ProRule" id="PRU10060"/>
    </source>
</evidence>
<dbReference type="Pfam" id="PF00759">
    <property type="entry name" value="Glyco_hydro_9"/>
    <property type="match status" value="1"/>
</dbReference>
<feature type="active site" evidence="8">
    <location>
        <position position="512"/>
    </location>
</feature>
<dbReference type="STRING" id="4072.A0A1U8E6G6"/>
<evidence type="ECO:0000256" key="2">
    <source>
        <dbReference type="ARBA" id="ARBA00007072"/>
    </source>
</evidence>
<dbReference type="SMR" id="A0A1U8E6G6"/>
<gene>
    <name evidence="13" type="ORF">T459_33952</name>
</gene>
<evidence type="ECO:0000256" key="10">
    <source>
        <dbReference type="RuleBase" id="RU361166"/>
    </source>
</evidence>
<dbReference type="Proteomes" id="UP000222542">
    <property type="component" value="Unassembled WGS sequence"/>
</dbReference>
<dbReference type="InterPro" id="IPR008928">
    <property type="entry name" value="6-hairpin_glycosidase_sf"/>
</dbReference>
<keyword evidence="7 8" id="KW-0624">Polysaccharide degradation</keyword>
<proteinExistence type="inferred from homology"/>
<reference evidence="13 14" key="2">
    <citation type="journal article" date="2017" name="Genome Biol.">
        <title>New reference genome sequences of hot pepper reveal the massive evolution of plant disease-resistance genes by retroduplication.</title>
        <authorList>
            <person name="Kim S."/>
            <person name="Park J."/>
            <person name="Yeom S.I."/>
            <person name="Kim Y.M."/>
            <person name="Seo E."/>
            <person name="Kim K.T."/>
            <person name="Kim M.S."/>
            <person name="Lee J.M."/>
            <person name="Cheong K."/>
            <person name="Shin H.S."/>
            <person name="Kim S.B."/>
            <person name="Han K."/>
            <person name="Lee J."/>
            <person name="Park M."/>
            <person name="Lee H.A."/>
            <person name="Lee H.Y."/>
            <person name="Lee Y."/>
            <person name="Oh S."/>
            <person name="Lee J.H."/>
            <person name="Choi E."/>
            <person name="Choi E."/>
            <person name="Lee S.E."/>
            <person name="Jeon J."/>
            <person name="Kim H."/>
            <person name="Choi G."/>
            <person name="Song H."/>
            <person name="Lee J."/>
            <person name="Lee S.C."/>
            <person name="Kwon J.K."/>
            <person name="Lee H.Y."/>
            <person name="Koo N."/>
            <person name="Hong Y."/>
            <person name="Kim R.W."/>
            <person name="Kang W.H."/>
            <person name="Huh J.H."/>
            <person name="Kang B.C."/>
            <person name="Yang T.J."/>
            <person name="Lee Y.H."/>
            <person name="Bennetzen J.L."/>
            <person name="Choi D."/>
        </authorList>
    </citation>
    <scope>NUCLEOTIDE SEQUENCE [LARGE SCALE GENOMIC DNA]</scope>
    <source>
        <strain evidence="14">cv. CM334</strain>
    </source>
</reference>
<keyword evidence="4 10" id="KW-0136">Cellulose degradation</keyword>